<reference evidence="13" key="1">
    <citation type="submission" date="2017-09" db="EMBL/GenBank/DDBJ databases">
        <authorList>
            <person name="Ehlers B."/>
            <person name="Leendertz F.H."/>
        </authorList>
    </citation>
    <scope>NUCLEOTIDE SEQUENCE</scope>
</reference>
<evidence type="ECO:0000256" key="7">
    <source>
        <dbReference type="ARBA" id="ARBA00023125"/>
    </source>
</evidence>
<feature type="compositionally biased region" description="Basic residues" evidence="11">
    <location>
        <begin position="139"/>
        <end position="148"/>
    </location>
</feature>
<evidence type="ECO:0000256" key="9">
    <source>
        <dbReference type="ARBA" id="ARBA00023242"/>
    </source>
</evidence>
<keyword evidence="4 10" id="KW-0863">Zinc-finger</keyword>
<dbReference type="SUPFAM" id="SSF57667">
    <property type="entry name" value="beta-beta-alpha zinc fingers"/>
    <property type="match status" value="2"/>
</dbReference>
<proteinExistence type="evidence at transcript level"/>
<keyword evidence="7" id="KW-0238">DNA-binding</keyword>
<evidence type="ECO:0000256" key="1">
    <source>
        <dbReference type="ARBA" id="ARBA00004123"/>
    </source>
</evidence>
<dbReference type="GO" id="GO:0008270">
    <property type="term" value="F:zinc ion binding"/>
    <property type="evidence" value="ECO:0007669"/>
    <property type="project" value="UniProtKB-KW"/>
</dbReference>
<dbReference type="GO" id="GO:0005634">
    <property type="term" value="C:nucleus"/>
    <property type="evidence" value="ECO:0007669"/>
    <property type="project" value="UniProtKB-SubCell"/>
</dbReference>
<evidence type="ECO:0000313" key="13">
    <source>
        <dbReference type="EMBL" id="AUJ18464.1"/>
    </source>
</evidence>
<dbReference type="FunFam" id="3.30.160.60:FF:000018">
    <property type="entry name" value="Krueppel-like factor 15"/>
    <property type="match status" value="1"/>
</dbReference>
<name>A0A2I6BR73_STIJA</name>
<dbReference type="FunFam" id="3.30.160.60:FF:000926">
    <property type="entry name" value="Kruppel like factor 13"/>
    <property type="match status" value="1"/>
</dbReference>
<dbReference type="PROSITE" id="PS50157">
    <property type="entry name" value="ZINC_FINGER_C2H2_2"/>
    <property type="match status" value="3"/>
</dbReference>
<evidence type="ECO:0000256" key="6">
    <source>
        <dbReference type="ARBA" id="ARBA00023015"/>
    </source>
</evidence>
<dbReference type="InterPro" id="IPR036236">
    <property type="entry name" value="Znf_C2H2_sf"/>
</dbReference>
<dbReference type="GO" id="GO:0000981">
    <property type="term" value="F:DNA-binding transcription factor activity, RNA polymerase II-specific"/>
    <property type="evidence" value="ECO:0007669"/>
    <property type="project" value="TreeGrafter"/>
</dbReference>
<dbReference type="Pfam" id="PF00096">
    <property type="entry name" value="zf-C2H2"/>
    <property type="match status" value="2"/>
</dbReference>
<dbReference type="PROSITE" id="PS00028">
    <property type="entry name" value="ZINC_FINGER_C2H2_1"/>
    <property type="match status" value="3"/>
</dbReference>
<evidence type="ECO:0000256" key="3">
    <source>
        <dbReference type="ARBA" id="ARBA00022737"/>
    </source>
</evidence>
<evidence type="ECO:0000259" key="12">
    <source>
        <dbReference type="PROSITE" id="PS50157"/>
    </source>
</evidence>
<accession>A0A2I6BR73</accession>
<evidence type="ECO:0000256" key="2">
    <source>
        <dbReference type="ARBA" id="ARBA00022723"/>
    </source>
</evidence>
<dbReference type="GO" id="GO:0000978">
    <property type="term" value="F:RNA polymerase II cis-regulatory region sequence-specific DNA binding"/>
    <property type="evidence" value="ECO:0007669"/>
    <property type="project" value="TreeGrafter"/>
</dbReference>
<dbReference type="AlphaFoldDB" id="A0A2I6BR73"/>
<keyword evidence="8" id="KW-0804">Transcription</keyword>
<feature type="region of interest" description="Disordered" evidence="11">
    <location>
        <begin position="131"/>
        <end position="162"/>
    </location>
</feature>
<keyword evidence="9" id="KW-0539">Nucleus</keyword>
<organism evidence="13">
    <name type="scientific">Stichopus japonicus</name>
    <name type="common">Sea cucumber</name>
    <dbReference type="NCBI Taxonomy" id="307972"/>
    <lineage>
        <taxon>Eukaryota</taxon>
        <taxon>Metazoa</taxon>
        <taxon>Echinodermata</taxon>
        <taxon>Eleutherozoa</taxon>
        <taxon>Echinozoa</taxon>
        <taxon>Holothuroidea</taxon>
        <taxon>Aspidochirotacea</taxon>
        <taxon>Aspidochirotida</taxon>
        <taxon>Stichopodidae</taxon>
        <taxon>Apostichopus</taxon>
    </lineage>
</organism>
<sequence length="284" mass="32473">MYIDMDSYGERMTTPHEAMEMTAAAECLLAISRSSPVDMNRNLNQKHYERPIDSNNNNNIYSNVSYNTHDPLYMVARILSDLEQHRQREEIPSPTFNFYNPPEIISDPFCHTNHVSPTDLNATLRINANGEVSQENVVKKKGKQKSSRSTKPTSTSNRKKPAKKHCCHYEGCDKVYGKSSHLKAHLRTHTGERPFPCTWAECLKRFARSDELARHYRTHTGEKRFCCPICEKRFMRSDHLMKHARRHDGFHPAMVKKRPTSAAGSLSDCDTGPHSPASIPVYSP</sequence>
<dbReference type="FunFam" id="3.30.160.60:FF:000232">
    <property type="entry name" value="Krueppel-like factor 9"/>
    <property type="match status" value="1"/>
</dbReference>
<keyword evidence="5" id="KW-0862">Zinc</keyword>
<dbReference type="SMART" id="SM00355">
    <property type="entry name" value="ZnF_C2H2"/>
    <property type="match status" value="3"/>
</dbReference>
<dbReference type="InterPro" id="IPR013087">
    <property type="entry name" value="Znf_C2H2_type"/>
</dbReference>
<keyword evidence="2" id="KW-0479">Metal-binding</keyword>
<evidence type="ECO:0000256" key="11">
    <source>
        <dbReference type="SAM" id="MobiDB-lite"/>
    </source>
</evidence>
<feature type="domain" description="C2H2-type" evidence="12">
    <location>
        <begin position="195"/>
        <end position="224"/>
    </location>
</feature>
<dbReference type="EMBL" id="MG004594">
    <property type="protein sequence ID" value="AUJ18464.1"/>
    <property type="molecule type" value="mRNA"/>
</dbReference>
<keyword evidence="6" id="KW-0805">Transcription regulation</keyword>
<dbReference type="PANTHER" id="PTHR23235">
    <property type="entry name" value="KRUEPPEL-LIKE TRANSCRIPTION FACTOR"/>
    <property type="match status" value="1"/>
</dbReference>
<feature type="region of interest" description="Disordered" evidence="11">
    <location>
        <begin position="261"/>
        <end position="284"/>
    </location>
</feature>
<evidence type="ECO:0000256" key="4">
    <source>
        <dbReference type="ARBA" id="ARBA00022771"/>
    </source>
</evidence>
<comment type="subcellular location">
    <subcellularLocation>
        <location evidence="1">Nucleus</location>
    </subcellularLocation>
</comment>
<feature type="domain" description="C2H2-type" evidence="12">
    <location>
        <begin position="165"/>
        <end position="194"/>
    </location>
</feature>
<evidence type="ECO:0000256" key="5">
    <source>
        <dbReference type="ARBA" id="ARBA00022833"/>
    </source>
</evidence>
<evidence type="ECO:0000256" key="8">
    <source>
        <dbReference type="ARBA" id="ARBA00023163"/>
    </source>
</evidence>
<feature type="domain" description="C2H2-type" evidence="12">
    <location>
        <begin position="225"/>
        <end position="252"/>
    </location>
</feature>
<dbReference type="PANTHER" id="PTHR23235:SF174">
    <property type="entry name" value="CABUT, ISOFORM A"/>
    <property type="match status" value="1"/>
</dbReference>
<dbReference type="Gene3D" id="3.30.160.60">
    <property type="entry name" value="Classic Zinc Finger"/>
    <property type="match status" value="3"/>
</dbReference>
<evidence type="ECO:0000256" key="10">
    <source>
        <dbReference type="PROSITE-ProRule" id="PRU00042"/>
    </source>
</evidence>
<protein>
    <submittedName>
        <fullName evidence="13">KLF13</fullName>
    </submittedName>
</protein>
<keyword evidence="3" id="KW-0677">Repeat</keyword>